<evidence type="ECO:0000259" key="1">
    <source>
        <dbReference type="Pfam" id="PF04734"/>
    </source>
</evidence>
<dbReference type="EMBL" id="JAHESD010000023">
    <property type="protein sequence ID" value="MBT1703987.1"/>
    <property type="molecule type" value="Genomic_DNA"/>
</dbReference>
<evidence type="ECO:0000313" key="3">
    <source>
        <dbReference type="Proteomes" id="UP000772618"/>
    </source>
</evidence>
<reference evidence="2 3" key="1">
    <citation type="submission" date="2021-05" db="EMBL/GenBank/DDBJ databases">
        <title>A Polyphasic approach of four new species of the genus Ohtaekwangia: Ohtaekwangia histidinii sp. nov., Ohtaekwangia cretensis sp. nov., Ohtaekwangia indiensis sp. nov., Ohtaekwangia reichenbachii sp. nov. from diverse environment.</title>
        <authorList>
            <person name="Octaviana S."/>
        </authorList>
    </citation>
    <scope>NUCLEOTIDE SEQUENCE [LARGE SCALE GENOMIC DNA]</scope>
    <source>
        <strain evidence="2 3">PWU20</strain>
    </source>
</reference>
<accession>A0ABS5VT43</accession>
<dbReference type="Proteomes" id="UP000772618">
    <property type="component" value="Unassembled WGS sequence"/>
</dbReference>
<protein>
    <submittedName>
        <fullName evidence="2">Neutral/alkaline non-lysosomal ceramidase N-terminal domain-containing protein</fullName>
    </submittedName>
</protein>
<dbReference type="InterPro" id="IPR031329">
    <property type="entry name" value="NEUT/ALK_ceramidase_N"/>
</dbReference>
<proteinExistence type="predicted"/>
<dbReference type="Pfam" id="PF04734">
    <property type="entry name" value="Ceramidase_alk"/>
    <property type="match status" value="1"/>
</dbReference>
<sequence length="456" mass="51130">MKVLKKVFKVLLITLLSILVAVILLAVFSIAPVNRTEANQDPSYDLMLQRLDSLKKEFRTTSARHQLHVGYSKVNITPSTPMSTAGYGKRKLARFNAVLDSIYIRTLVIDNGSQRVAIVSADLLILPPTVTAILPAKLKPLGFSLNNTYLGAIHSHNSIGHWGKGATQFIYGKYDNDVVEMLAEQIAESIRRASSNMLPSTFYVNKIAIPEAVDNRLIKDGKTDPYLRAVEIHRSDSSKLLFLSYTAHATCLFSRDLELSRDYPGALVDKFERNGYKFTMFMAGAVASHRANPPKFGEVCIEWMADQLQAKYMESRDKLTEVHDSTIAMIHLPITLGEPQVKITPELKVRAWLFRRAFGEYPAFINVLKLGDLVLLGTPCDYSGEFNPRLDSLGQQLSKNVIVTSFNGGYIGYLTPEQYYDVDHYETQLMNWYPPGTGEYLTECLSRLLSIVSNSN</sequence>
<gene>
    <name evidence="2" type="ORF">KK060_11895</name>
</gene>
<organism evidence="2 3">
    <name type="scientific">Chryseosolibacter indicus</name>
    <dbReference type="NCBI Taxonomy" id="2782351"/>
    <lineage>
        <taxon>Bacteria</taxon>
        <taxon>Pseudomonadati</taxon>
        <taxon>Bacteroidota</taxon>
        <taxon>Cytophagia</taxon>
        <taxon>Cytophagales</taxon>
        <taxon>Chryseotaleaceae</taxon>
        <taxon>Chryseosolibacter</taxon>
    </lineage>
</organism>
<name>A0ABS5VT43_9BACT</name>
<evidence type="ECO:0000313" key="2">
    <source>
        <dbReference type="EMBL" id="MBT1703987.1"/>
    </source>
</evidence>
<dbReference type="RefSeq" id="WP_254153948.1">
    <property type="nucleotide sequence ID" value="NZ_JAHESD010000023.1"/>
</dbReference>
<comment type="caution">
    <text evidence="2">The sequence shown here is derived from an EMBL/GenBank/DDBJ whole genome shotgun (WGS) entry which is preliminary data.</text>
</comment>
<feature type="domain" description="Neutral/alkaline non-lysosomal ceramidase N-terminal" evidence="1">
    <location>
        <begin position="69"/>
        <end position="216"/>
    </location>
</feature>
<keyword evidence="3" id="KW-1185">Reference proteome</keyword>